<keyword evidence="2" id="KW-0929">Antimicrobial</keyword>
<keyword evidence="5" id="KW-1185">Reference proteome</keyword>
<gene>
    <name evidence="4" type="ORF">NQ315_012677</name>
</gene>
<dbReference type="EMBL" id="JANEYG010000035">
    <property type="protein sequence ID" value="KAJ8917185.1"/>
    <property type="molecule type" value="Genomic_DNA"/>
</dbReference>
<evidence type="ECO:0000256" key="2">
    <source>
        <dbReference type="ARBA" id="ARBA00022577"/>
    </source>
</evidence>
<dbReference type="GO" id="GO:0031640">
    <property type="term" value="P:killing of cells of another organism"/>
    <property type="evidence" value="ECO:0007669"/>
    <property type="project" value="UniProtKB-KW"/>
</dbReference>
<dbReference type="Proteomes" id="UP001159042">
    <property type="component" value="Unassembled WGS sequence"/>
</dbReference>
<protein>
    <submittedName>
        <fullName evidence="4">Uncharacterized protein</fullName>
    </submittedName>
</protein>
<evidence type="ECO:0000313" key="4">
    <source>
        <dbReference type="EMBL" id="KAJ8917185.1"/>
    </source>
</evidence>
<feature type="chain" id="PRO_5043631031" evidence="3">
    <location>
        <begin position="21"/>
        <end position="72"/>
    </location>
</feature>
<organism evidence="4 5">
    <name type="scientific">Exocentrus adspersus</name>
    <dbReference type="NCBI Taxonomy" id="1586481"/>
    <lineage>
        <taxon>Eukaryota</taxon>
        <taxon>Metazoa</taxon>
        <taxon>Ecdysozoa</taxon>
        <taxon>Arthropoda</taxon>
        <taxon>Hexapoda</taxon>
        <taxon>Insecta</taxon>
        <taxon>Pterygota</taxon>
        <taxon>Neoptera</taxon>
        <taxon>Endopterygota</taxon>
        <taxon>Coleoptera</taxon>
        <taxon>Polyphaga</taxon>
        <taxon>Cucujiformia</taxon>
        <taxon>Chrysomeloidea</taxon>
        <taxon>Cerambycidae</taxon>
        <taxon>Lamiinae</taxon>
        <taxon>Acanthocinini</taxon>
        <taxon>Exocentrus</taxon>
    </lineage>
</organism>
<dbReference type="GO" id="GO:0050832">
    <property type="term" value="P:defense response to fungus"/>
    <property type="evidence" value="ECO:0007669"/>
    <property type="project" value="UniProtKB-KW"/>
</dbReference>
<dbReference type="InterPro" id="IPR010851">
    <property type="entry name" value="DEFL"/>
</dbReference>
<keyword evidence="3" id="KW-0732">Signal</keyword>
<accession>A0AAV8VSW0</accession>
<name>A0AAV8VSW0_9CUCU</name>
<comment type="similarity">
    <text evidence="1">Belongs to the DEFL family.</text>
</comment>
<dbReference type="Pfam" id="PF07333">
    <property type="entry name" value="SLR1-BP"/>
    <property type="match status" value="1"/>
</dbReference>
<feature type="signal peptide" evidence="3">
    <location>
        <begin position="1"/>
        <end position="20"/>
    </location>
</feature>
<proteinExistence type="inferred from homology"/>
<evidence type="ECO:0000256" key="1">
    <source>
        <dbReference type="ARBA" id="ARBA00006722"/>
    </source>
</evidence>
<keyword evidence="2" id="KW-0295">Fungicide</keyword>
<comment type="caution">
    <text evidence="4">The sequence shown here is derived from an EMBL/GenBank/DDBJ whole genome shotgun (WGS) entry which is preliminary data.</text>
</comment>
<reference evidence="4 5" key="1">
    <citation type="journal article" date="2023" name="Insect Mol. Biol.">
        <title>Genome sequencing provides insights into the evolution of gene families encoding plant cell wall-degrading enzymes in longhorned beetles.</title>
        <authorList>
            <person name="Shin N.R."/>
            <person name="Okamura Y."/>
            <person name="Kirsch R."/>
            <person name="Pauchet Y."/>
        </authorList>
    </citation>
    <scope>NUCLEOTIDE SEQUENCE [LARGE SCALE GENOMIC DNA]</scope>
    <source>
        <strain evidence="4">EAD_L_NR</strain>
    </source>
</reference>
<evidence type="ECO:0000313" key="5">
    <source>
        <dbReference type="Proteomes" id="UP001159042"/>
    </source>
</evidence>
<evidence type="ECO:0000256" key="3">
    <source>
        <dbReference type="SAM" id="SignalP"/>
    </source>
</evidence>
<sequence length="72" mass="7547">MKNALVVLLFATLVIAQISAFSSKSCNVVTCRDSCISEGNTGGYCTGTTETTPSCHCYNNGAAEADEVNSNY</sequence>
<dbReference type="AlphaFoldDB" id="A0AAV8VSW0"/>